<reference evidence="2 3" key="1">
    <citation type="submission" date="2017-02" db="EMBL/GenBank/DDBJ databases">
        <title>The complete genomic sequence of a novel cold adapted crude oil-degrading bacterium Planococcus qaidamina Y42.</title>
        <authorList>
            <person name="Yang R."/>
        </authorList>
    </citation>
    <scope>NUCLEOTIDE SEQUENCE [LARGE SCALE GENOMIC DNA]</scope>
    <source>
        <strain evidence="2 3">Y42</strain>
    </source>
</reference>
<evidence type="ECO:0000313" key="2">
    <source>
        <dbReference type="EMBL" id="AQQ54768.1"/>
    </source>
</evidence>
<dbReference type="InterPro" id="IPR003607">
    <property type="entry name" value="HD/PDEase_dom"/>
</dbReference>
<dbReference type="SMART" id="SM00471">
    <property type="entry name" value="HDc"/>
    <property type="match status" value="1"/>
</dbReference>
<feature type="domain" description="HD/PDEase" evidence="1">
    <location>
        <begin position="24"/>
        <end position="131"/>
    </location>
</feature>
<dbReference type="SUPFAM" id="SSF109604">
    <property type="entry name" value="HD-domain/PDEase-like"/>
    <property type="match status" value="1"/>
</dbReference>
<dbReference type="Pfam" id="PF13328">
    <property type="entry name" value="HD_4"/>
    <property type="match status" value="1"/>
</dbReference>
<dbReference type="InterPro" id="IPR052194">
    <property type="entry name" value="MESH1"/>
</dbReference>
<evidence type="ECO:0000259" key="1">
    <source>
        <dbReference type="SMART" id="SM00471"/>
    </source>
</evidence>
<dbReference type="PANTHER" id="PTHR46246:SF1">
    <property type="entry name" value="GUANOSINE-3',5'-BIS(DIPHOSPHATE) 3'-PYROPHOSPHOHYDROLASE MESH1"/>
    <property type="match status" value="1"/>
</dbReference>
<sequence>MSELIEKALQFAAVKHEGHHRKGTLIPYITHPVCVAFLLKEAKASEEVIAAGLLHDTIEDTSATEAEVGEQFGDEVLRLVQAASEPDKTLPWEERKRHTVEDLKNRSADELALITADKLHNVRSIELDAQVIGGDAWLRFNRGKRDQSWYYMSIVNRLKNHKKDVPLVKDLSKTVYGLFTGKKKLKKKDIALLIGYAGDPSEEKRQELEEAGLLRFADEVAESAAIYSGPNEIILLRELFGGRQCRTRS</sequence>
<dbReference type="KEGG" id="pmar:B0X71_17780"/>
<dbReference type="Proteomes" id="UP000188184">
    <property type="component" value="Chromosome"/>
</dbReference>
<gene>
    <name evidence="2" type="ORF">B0X71_17780</name>
</gene>
<dbReference type="PANTHER" id="PTHR46246">
    <property type="entry name" value="GUANOSINE-3',5'-BIS(DIPHOSPHATE) 3'-PYROPHOSPHOHYDROLASE MESH1"/>
    <property type="match status" value="1"/>
</dbReference>
<dbReference type="AlphaFoldDB" id="A0A1Q2L2S9"/>
<accession>A0A1Q2L2S9</accession>
<evidence type="ECO:0000313" key="3">
    <source>
        <dbReference type="Proteomes" id="UP000188184"/>
    </source>
</evidence>
<dbReference type="Gene3D" id="1.10.3210.10">
    <property type="entry name" value="Hypothetical protein af1432"/>
    <property type="match status" value="1"/>
</dbReference>
<keyword evidence="3" id="KW-1185">Reference proteome</keyword>
<dbReference type="EMBL" id="CP019640">
    <property type="protein sequence ID" value="AQQ54768.1"/>
    <property type="molecule type" value="Genomic_DNA"/>
</dbReference>
<protein>
    <recommendedName>
        <fullName evidence="1">HD/PDEase domain-containing protein</fullName>
    </recommendedName>
</protein>
<organism evidence="2 3">
    <name type="scientific">Planococcus lenghuensis</name>
    <dbReference type="NCBI Taxonomy" id="2213202"/>
    <lineage>
        <taxon>Bacteria</taxon>
        <taxon>Bacillati</taxon>
        <taxon>Bacillota</taxon>
        <taxon>Bacilli</taxon>
        <taxon>Bacillales</taxon>
        <taxon>Caryophanaceae</taxon>
        <taxon>Planococcus</taxon>
    </lineage>
</organism>
<dbReference type="GO" id="GO:0008893">
    <property type="term" value="F:guanosine-3',5'-bis(diphosphate) 3'-diphosphatase activity"/>
    <property type="evidence" value="ECO:0007669"/>
    <property type="project" value="TreeGrafter"/>
</dbReference>
<dbReference type="RefSeq" id="WP_232336736.1">
    <property type="nucleotide sequence ID" value="NZ_CP019640.1"/>
</dbReference>
<proteinExistence type="predicted"/>
<name>A0A1Q2L2S9_9BACL</name>